<protein>
    <submittedName>
        <fullName evidence="1">Uncharacterized protein</fullName>
    </submittedName>
</protein>
<name>A0ABD5Q8K6_9EURY</name>
<gene>
    <name evidence="1" type="ORF">ACFO9K_22325</name>
</gene>
<keyword evidence="2" id="KW-1185">Reference proteome</keyword>
<dbReference type="RefSeq" id="WP_254270678.1">
    <property type="nucleotide sequence ID" value="NZ_CP100402.1"/>
</dbReference>
<dbReference type="Proteomes" id="UP001595945">
    <property type="component" value="Unassembled WGS sequence"/>
</dbReference>
<evidence type="ECO:0000313" key="1">
    <source>
        <dbReference type="EMBL" id="MFC4826991.1"/>
    </source>
</evidence>
<evidence type="ECO:0000313" key="2">
    <source>
        <dbReference type="Proteomes" id="UP001595945"/>
    </source>
</evidence>
<dbReference type="AlphaFoldDB" id="A0ABD5Q8K6"/>
<proteinExistence type="predicted"/>
<reference evidence="1 2" key="1">
    <citation type="journal article" date="2019" name="Int. J. Syst. Evol. Microbiol.">
        <title>The Global Catalogue of Microorganisms (GCM) 10K type strain sequencing project: providing services to taxonomists for standard genome sequencing and annotation.</title>
        <authorList>
            <consortium name="The Broad Institute Genomics Platform"/>
            <consortium name="The Broad Institute Genome Sequencing Center for Infectious Disease"/>
            <person name="Wu L."/>
            <person name="Ma J."/>
        </authorList>
    </citation>
    <scope>NUCLEOTIDE SEQUENCE [LARGE SCALE GENOMIC DNA]</scope>
    <source>
        <strain evidence="1 2">XZYJ18</strain>
    </source>
</reference>
<sequence length="450" mass="52562">MNRKELLDHLTEDILTYVMNGAFSEREFAAAVKPEALDERFSEYERLLDLHFVLLPEVVEFVEELPQRVRNLKTETESVSRTKRGTIDGKINWAATIKRRYSQNPGDRSTFVCENRTESYDTAENLVFKRLVAVIHETLREAEEYLQKDYAWVNDRWNTPLINELQRIVEQNVHVRRIREPKAYEPTDRMLNTASESRHEVYRKAAELLQVRREIFSGDPDQLERLLSETAITPDDDDTLLELFVLFRFIATLEELRETSAEFETIETGQQEIARLEGDGESEIVVYHDNSARDRNLSFRPVPDTDKDHLSRTEKVHTTGMNVANQYFEDRYFRTQTGRPDLIAVEIKHTESDRDYLITEVKNSTYTSTIRQGIKETLEYLAFLRQDEEFVYGNEQVNEDYFGSGWNGLLVIQDLAEETASVDEQRDNEMKILQASELESTLTDVISQFL</sequence>
<accession>A0ABD5Q8K6</accession>
<organism evidence="1 2">
    <name type="scientific">Halorussus aquaticus</name>
    <dbReference type="NCBI Taxonomy" id="2953748"/>
    <lineage>
        <taxon>Archaea</taxon>
        <taxon>Methanobacteriati</taxon>
        <taxon>Methanobacteriota</taxon>
        <taxon>Stenosarchaea group</taxon>
        <taxon>Halobacteria</taxon>
        <taxon>Halobacteriales</taxon>
        <taxon>Haladaptataceae</taxon>
        <taxon>Halorussus</taxon>
    </lineage>
</organism>
<comment type="caution">
    <text evidence="1">The sequence shown here is derived from an EMBL/GenBank/DDBJ whole genome shotgun (WGS) entry which is preliminary data.</text>
</comment>
<dbReference type="EMBL" id="JBHSHT010000004">
    <property type="protein sequence ID" value="MFC4826991.1"/>
    <property type="molecule type" value="Genomic_DNA"/>
</dbReference>
<dbReference type="GeneID" id="73047453"/>